<evidence type="ECO:0000313" key="2">
    <source>
        <dbReference type="Proteomes" id="UP001057402"/>
    </source>
</evidence>
<proteinExistence type="predicted"/>
<organism evidence="1 2">
    <name type="scientific">Melastoma candidum</name>
    <dbReference type="NCBI Taxonomy" id="119954"/>
    <lineage>
        <taxon>Eukaryota</taxon>
        <taxon>Viridiplantae</taxon>
        <taxon>Streptophyta</taxon>
        <taxon>Embryophyta</taxon>
        <taxon>Tracheophyta</taxon>
        <taxon>Spermatophyta</taxon>
        <taxon>Magnoliopsida</taxon>
        <taxon>eudicotyledons</taxon>
        <taxon>Gunneridae</taxon>
        <taxon>Pentapetalae</taxon>
        <taxon>rosids</taxon>
        <taxon>malvids</taxon>
        <taxon>Myrtales</taxon>
        <taxon>Melastomataceae</taxon>
        <taxon>Melastomatoideae</taxon>
        <taxon>Melastomateae</taxon>
        <taxon>Melastoma</taxon>
    </lineage>
</organism>
<keyword evidence="2" id="KW-1185">Reference proteome</keyword>
<sequence>MDSGLLLLLLLFSFHAYMMTPCWAATNVSYDRRSLIIDGHPKLLMSASIHYPRSSPGMWPGLVQTAKAGGIDVIESYVFWNGHEPSPGKYHFQGRYDLVKFVKTVQQAGLYMILRIGPFVQAEWYYGGIPIWLHYVPGTVFRTDSEPFKYHMQKFTSVIVSLMKQEKLFASQGGPIILSQIENEYGDIEAAYAPGSKPYMLWAAKMAVLQNIGVPWIMCRQEDAPEPMINTCNGFYCDQFTPNSPNKPKMWTENWPGWFKTFGSWNPHRPVEDVAFSVARFFQKGGSLQNYYMYHGGTNFGRTNGGPFITTSYDYEAPIDEYGLPRLPKWGHLKELHLAIKSCEKALLSYQPVTLSLGPSLEADVYKGPGGCAAFIANSDVKEDKVALFQGMSYNLPAWSVSILPDCKNVVFNTAKVRSQSSTLEMVPEELLPSSPTPDKGLEVLKWEVFTERAGIWGKPDFTRNYLVEQLNTTKYDTDYLWYTTSIYVDQHEDFLKSGALPVLEVESKGHGLHAFVNQKLQGSGFGNGTKVDFHFSHPISLKAGKNEIALLSLTVGLQNGGPFYESRGAGPTSVKIIGLKKGILDLTTSSWTYKVGLEGELSGIYAASGISSPKWVSTSSPPKNQPLTWYKATVKAPSGTEPVGLDMISMGKGLAWLNGEPIGIYWPVKVNPQLKCVKGCDYRGPFFPDKCVDGCEEPSQRWYHVPRSWFKPSGNTLVILEETGGDPTQITFAKRKTSKEPAALTALVTVMIPSSQSVVEKLCLDKNECTIEVKEEIFGKKACPGSTRKLAIEASCR</sequence>
<comment type="caution">
    <text evidence="1">The sequence shown here is derived from an EMBL/GenBank/DDBJ whole genome shotgun (WGS) entry which is preliminary data.</text>
</comment>
<gene>
    <name evidence="1" type="ORF">MLD38_017746</name>
</gene>
<accession>A0ACB9QSY6</accession>
<evidence type="ECO:0000313" key="1">
    <source>
        <dbReference type="EMBL" id="KAI4369287.1"/>
    </source>
</evidence>
<name>A0ACB9QSY6_9MYRT</name>
<protein>
    <submittedName>
        <fullName evidence="1">Uncharacterized protein</fullName>
    </submittedName>
</protein>
<reference evidence="2" key="1">
    <citation type="journal article" date="2023" name="Front. Plant Sci.">
        <title>Chromosomal-level genome assembly of Melastoma candidum provides insights into trichome evolution.</title>
        <authorList>
            <person name="Zhong Y."/>
            <person name="Wu W."/>
            <person name="Sun C."/>
            <person name="Zou P."/>
            <person name="Liu Y."/>
            <person name="Dai S."/>
            <person name="Zhou R."/>
        </authorList>
    </citation>
    <scope>NUCLEOTIDE SEQUENCE [LARGE SCALE GENOMIC DNA]</scope>
</reference>
<dbReference type="EMBL" id="CM042884">
    <property type="protein sequence ID" value="KAI4369287.1"/>
    <property type="molecule type" value="Genomic_DNA"/>
</dbReference>
<dbReference type="Proteomes" id="UP001057402">
    <property type="component" value="Chromosome 5"/>
</dbReference>